<dbReference type="InterPro" id="IPR025255">
    <property type="entry name" value="DUF4202"/>
</dbReference>
<evidence type="ECO:0000313" key="2">
    <source>
        <dbReference type="Proteomes" id="UP000474296"/>
    </source>
</evidence>
<dbReference type="Pfam" id="PF13875">
    <property type="entry name" value="DUF4202"/>
    <property type="match status" value="1"/>
</dbReference>
<reference evidence="1 2" key="1">
    <citation type="submission" date="2020-01" db="EMBL/GenBank/DDBJ databases">
        <title>Spongiivirga citrea KCTC 32990T.</title>
        <authorList>
            <person name="Wang G."/>
        </authorList>
    </citation>
    <scope>NUCLEOTIDE SEQUENCE [LARGE SCALE GENOMIC DNA]</scope>
    <source>
        <strain evidence="1 2">KCTC 32990</strain>
    </source>
</reference>
<sequence>MPNQDKLQHAFQLFDAANQQDPNTEVFEGKSYPKELLYAHRMTRQLNRFFPDASEALQLTARCQHICRWEIARNSFPMNREGYLRWRQELKKFHAEKAATILREVGYSEEMIEKVQFLLLKKQLRKNEETQVLEDVICLVFLEYYFEAFAMKYPKEKTIDILQKTWCKMSEKGQKAALELPLSEYALSFVSEAINA</sequence>
<comment type="caution">
    <text evidence="1">The sequence shown here is derived from an EMBL/GenBank/DDBJ whole genome shotgun (WGS) entry which is preliminary data.</text>
</comment>
<dbReference type="RefSeq" id="WP_164029575.1">
    <property type="nucleotide sequence ID" value="NZ_JAABOQ010000002.1"/>
</dbReference>
<dbReference type="EMBL" id="JAABOQ010000002">
    <property type="protein sequence ID" value="NER16299.1"/>
    <property type="molecule type" value="Genomic_DNA"/>
</dbReference>
<gene>
    <name evidence="1" type="ORF">GWK10_03710</name>
</gene>
<evidence type="ECO:0000313" key="1">
    <source>
        <dbReference type="EMBL" id="NER16299.1"/>
    </source>
</evidence>
<protein>
    <submittedName>
        <fullName evidence="1">DUF4202 family protein</fullName>
    </submittedName>
</protein>
<keyword evidence="2" id="KW-1185">Reference proteome</keyword>
<name>A0A6M0CK45_9FLAO</name>
<dbReference type="AlphaFoldDB" id="A0A6M0CK45"/>
<dbReference type="Proteomes" id="UP000474296">
    <property type="component" value="Unassembled WGS sequence"/>
</dbReference>
<dbReference type="PANTHER" id="PTHR41729">
    <property type="entry name" value="GLUTAMYL-TRNA SYNTHETASE"/>
    <property type="match status" value="1"/>
</dbReference>
<organism evidence="1 2">
    <name type="scientific">Spongiivirga citrea</name>
    <dbReference type="NCBI Taxonomy" id="1481457"/>
    <lineage>
        <taxon>Bacteria</taxon>
        <taxon>Pseudomonadati</taxon>
        <taxon>Bacteroidota</taxon>
        <taxon>Flavobacteriia</taxon>
        <taxon>Flavobacteriales</taxon>
        <taxon>Flavobacteriaceae</taxon>
        <taxon>Spongiivirga</taxon>
    </lineage>
</organism>
<proteinExistence type="predicted"/>
<accession>A0A6M0CK45</accession>
<dbReference type="PANTHER" id="PTHR41729:SF1">
    <property type="entry name" value="GLUTAMYL-TRNA SYNTHETASE"/>
    <property type="match status" value="1"/>
</dbReference>